<evidence type="ECO:0000256" key="1">
    <source>
        <dbReference type="SAM" id="MobiDB-lite"/>
    </source>
</evidence>
<feature type="compositionally biased region" description="Low complexity" evidence="1">
    <location>
        <begin position="291"/>
        <end position="303"/>
    </location>
</feature>
<protein>
    <submittedName>
        <fullName evidence="2">Uncharacterized protein</fullName>
    </submittedName>
</protein>
<sequence>MGVNQHGLESELIPPEFESDTESREYSIVFSENNENGSLYSSKISITRDIFAQNIKNDQDSSNSTKKFDSALLGLTSDIMKSEAVQITKNTSSNIKQCLGSSKANNCYSLKSNRHIKKKSKKRYTKNKQMYKNTGDEHIDAVLNGSFYNSEIFSIPDTKSIFTTNDVVNSNNHRFSGKYVYFDNINKETPDKERSFSAKSFQSYNQKIELDSDFATQKNNHDNNFKSTVVNIDNHNNDILKLESRIIINNLPSYPISKINDNCNRFEDLTNNFEKSTASPENLKKDPSTCNFSANSKNTSKKSSILKIRPMPSRPVKEIIKEIEEIGYQSNGNSHLSLNNQVLNTSSSINILNHSKSGDYKIHNNDKSSAIMINESYIKNKINCLNTSEQITSNPIAKPIQPHHKEAKTPPAFEPQPKKLNFIQSLNIISKEIDDDWKHKLTK</sequence>
<gene>
    <name evidence="2" type="ORF">BB561_001509</name>
</gene>
<feature type="region of interest" description="Disordered" evidence="1">
    <location>
        <begin position="1"/>
        <end position="20"/>
    </location>
</feature>
<evidence type="ECO:0000313" key="2">
    <source>
        <dbReference type="EMBL" id="PVU95918.1"/>
    </source>
</evidence>
<evidence type="ECO:0000313" key="3">
    <source>
        <dbReference type="Proteomes" id="UP000245383"/>
    </source>
</evidence>
<accession>A0A2T9YUB1</accession>
<dbReference type="Proteomes" id="UP000245383">
    <property type="component" value="Unassembled WGS sequence"/>
</dbReference>
<organism evidence="2 3">
    <name type="scientific">Smittium simulii</name>
    <dbReference type="NCBI Taxonomy" id="133385"/>
    <lineage>
        <taxon>Eukaryota</taxon>
        <taxon>Fungi</taxon>
        <taxon>Fungi incertae sedis</taxon>
        <taxon>Zoopagomycota</taxon>
        <taxon>Kickxellomycotina</taxon>
        <taxon>Harpellomycetes</taxon>
        <taxon>Harpellales</taxon>
        <taxon>Legeriomycetaceae</taxon>
        <taxon>Smittium</taxon>
    </lineage>
</organism>
<proteinExistence type="predicted"/>
<name>A0A2T9YUB1_9FUNG</name>
<dbReference type="AlphaFoldDB" id="A0A2T9YUB1"/>
<comment type="caution">
    <text evidence="2">The sequence shown here is derived from an EMBL/GenBank/DDBJ whole genome shotgun (WGS) entry which is preliminary data.</text>
</comment>
<keyword evidence="3" id="KW-1185">Reference proteome</keyword>
<dbReference type="EMBL" id="MBFR01000044">
    <property type="protein sequence ID" value="PVU95918.1"/>
    <property type="molecule type" value="Genomic_DNA"/>
</dbReference>
<feature type="region of interest" description="Disordered" evidence="1">
    <location>
        <begin position="276"/>
        <end position="303"/>
    </location>
</feature>
<reference evidence="2 3" key="1">
    <citation type="journal article" date="2018" name="MBio">
        <title>Comparative Genomics Reveals the Core Gene Toolbox for the Fungus-Insect Symbiosis.</title>
        <authorList>
            <person name="Wang Y."/>
            <person name="Stata M."/>
            <person name="Wang W."/>
            <person name="Stajich J.E."/>
            <person name="White M.M."/>
            <person name="Moncalvo J.M."/>
        </authorList>
    </citation>
    <scope>NUCLEOTIDE SEQUENCE [LARGE SCALE GENOMIC DNA]</scope>
    <source>
        <strain evidence="2 3">SWE-8-4</strain>
    </source>
</reference>